<dbReference type="EMBL" id="HBFR01037291">
    <property type="protein sequence ID" value="CAD8899949.1"/>
    <property type="molecule type" value="Transcribed_RNA"/>
</dbReference>
<evidence type="ECO:0000256" key="1">
    <source>
        <dbReference type="SAM" id="Phobius"/>
    </source>
</evidence>
<evidence type="ECO:0000313" key="2">
    <source>
        <dbReference type="EMBL" id="CAD8899949.1"/>
    </source>
</evidence>
<dbReference type="AlphaFoldDB" id="A0A7S1BWB5"/>
<keyword evidence="1" id="KW-0472">Membrane</keyword>
<evidence type="ECO:0008006" key="3">
    <source>
        <dbReference type="Google" id="ProtNLM"/>
    </source>
</evidence>
<keyword evidence="1" id="KW-1133">Transmembrane helix</keyword>
<gene>
    <name evidence="2" type="ORF">CHYS00102_LOCUS27166</name>
</gene>
<accession>A0A7S1BWB5</accession>
<sequence>MEPPNYSRHNRLNRRRKLFLFDEERTSANNCPDVGGFLCLLIRFPAYECDREIDSKPVKNLCPKTCNACNNLSLVPNVAKSFVLPPSYVPSQYPLAYPVQITSLSPTVLISPVEPTPIFASIAPTPVPSELSPSISPVMTPSLIHSIAPSEAVLVGLNIQSDIILYEHQNVSLGFMKSKRQPSMQFYGEYSSKNTPGAYSYSLVALVAFILTFMLGLFTLRQKYRYTEPFIEDDEMEIIQFPTNMAHKSVTTVSGDTTIDIGDDTTIGIGDDTTIGVGDDTTICIEDDINVCNGDETTIGTNYDTAMRSVTKKMFLDENSSKKIVFFSGEREETESTHSSQTYSTRSVKRLKNGWVNQKRHLPSRKSKRISSRRRNEKIRNKPDLEIPHMIQLSPISNLPGRYRCSDLTAFSASQKDDILHKNHDCNDLINIWDSCNDSIKRCDYCLCFNDFFNTN</sequence>
<keyword evidence="1" id="KW-0812">Transmembrane</keyword>
<feature type="transmembrane region" description="Helical" evidence="1">
    <location>
        <begin position="199"/>
        <end position="220"/>
    </location>
</feature>
<organism evidence="2">
    <name type="scientific">Corethron hystrix</name>
    <dbReference type="NCBI Taxonomy" id="216773"/>
    <lineage>
        <taxon>Eukaryota</taxon>
        <taxon>Sar</taxon>
        <taxon>Stramenopiles</taxon>
        <taxon>Ochrophyta</taxon>
        <taxon>Bacillariophyta</taxon>
        <taxon>Coscinodiscophyceae</taxon>
        <taxon>Corethrophycidae</taxon>
        <taxon>Corethrales</taxon>
        <taxon>Corethraceae</taxon>
        <taxon>Corethron</taxon>
    </lineage>
</organism>
<protein>
    <recommendedName>
        <fullName evidence="3">ShKT domain-containing protein</fullName>
    </recommendedName>
</protein>
<proteinExistence type="predicted"/>
<reference evidence="2" key="1">
    <citation type="submission" date="2021-01" db="EMBL/GenBank/DDBJ databases">
        <authorList>
            <person name="Corre E."/>
            <person name="Pelletier E."/>
            <person name="Niang G."/>
            <person name="Scheremetjew M."/>
            <person name="Finn R."/>
            <person name="Kale V."/>
            <person name="Holt S."/>
            <person name="Cochrane G."/>
            <person name="Meng A."/>
            <person name="Brown T."/>
            <person name="Cohen L."/>
        </authorList>
    </citation>
    <scope>NUCLEOTIDE SEQUENCE</scope>
    <source>
        <strain evidence="2">308</strain>
    </source>
</reference>
<name>A0A7S1BWB5_9STRA</name>